<name>A0AA36JJZ3_9DINO</name>
<dbReference type="Proteomes" id="UP001178507">
    <property type="component" value="Unassembled WGS sequence"/>
</dbReference>
<organism evidence="1 2">
    <name type="scientific">Effrenium voratum</name>
    <dbReference type="NCBI Taxonomy" id="2562239"/>
    <lineage>
        <taxon>Eukaryota</taxon>
        <taxon>Sar</taxon>
        <taxon>Alveolata</taxon>
        <taxon>Dinophyceae</taxon>
        <taxon>Suessiales</taxon>
        <taxon>Symbiodiniaceae</taxon>
        <taxon>Effrenium</taxon>
    </lineage>
</organism>
<protein>
    <submittedName>
        <fullName evidence="1">Uncharacterized protein</fullName>
    </submittedName>
</protein>
<comment type="caution">
    <text evidence="1">The sequence shown here is derived from an EMBL/GenBank/DDBJ whole genome shotgun (WGS) entry which is preliminary data.</text>
</comment>
<reference evidence="1" key="1">
    <citation type="submission" date="2023-08" db="EMBL/GenBank/DDBJ databases">
        <authorList>
            <person name="Chen Y."/>
            <person name="Shah S."/>
            <person name="Dougan E. K."/>
            <person name="Thang M."/>
            <person name="Chan C."/>
        </authorList>
    </citation>
    <scope>NUCLEOTIDE SEQUENCE</scope>
</reference>
<dbReference type="EMBL" id="CAUJNA010003628">
    <property type="protein sequence ID" value="CAJ1406419.1"/>
    <property type="molecule type" value="Genomic_DNA"/>
</dbReference>
<gene>
    <name evidence="1" type="ORF">EVOR1521_LOCUS28389</name>
</gene>
<dbReference type="AlphaFoldDB" id="A0AA36JJZ3"/>
<sequence length="193" mass="21267">MSRGGEFVKDMVHMHSFLAAQKRILSAECFTNMLEAQAMSFGKRLDTLSGSISCGHCLHRSAAQTPARRPLQCLHGFANYLTEAEIGILQDQTTHDSVKLQCLVNRCVALGLHLPAEGTVKHIIASACDLQGLSAANADAKFRALQEFKVQLKARIKHMQRLPMDLHLAKYPADPNDLPQELYSAAYGYLAFA</sequence>
<evidence type="ECO:0000313" key="2">
    <source>
        <dbReference type="Proteomes" id="UP001178507"/>
    </source>
</evidence>
<evidence type="ECO:0000313" key="1">
    <source>
        <dbReference type="EMBL" id="CAJ1406419.1"/>
    </source>
</evidence>
<proteinExistence type="predicted"/>
<keyword evidence="2" id="KW-1185">Reference proteome</keyword>
<accession>A0AA36JJZ3</accession>